<name>X0VQN7_9ZZZZ</name>
<dbReference type="AlphaFoldDB" id="X0VQN7"/>
<evidence type="ECO:0000313" key="1">
    <source>
        <dbReference type="EMBL" id="GAG02881.1"/>
    </source>
</evidence>
<protein>
    <submittedName>
        <fullName evidence="1">Uncharacterized protein</fullName>
    </submittedName>
</protein>
<organism evidence="1">
    <name type="scientific">marine sediment metagenome</name>
    <dbReference type="NCBI Taxonomy" id="412755"/>
    <lineage>
        <taxon>unclassified sequences</taxon>
        <taxon>metagenomes</taxon>
        <taxon>ecological metagenomes</taxon>
    </lineage>
</organism>
<reference evidence="1" key="1">
    <citation type="journal article" date="2014" name="Front. Microbiol.">
        <title>High frequency of phylogenetically diverse reductive dehalogenase-homologous genes in deep subseafloor sedimentary metagenomes.</title>
        <authorList>
            <person name="Kawai M."/>
            <person name="Futagami T."/>
            <person name="Toyoda A."/>
            <person name="Takaki Y."/>
            <person name="Nishi S."/>
            <person name="Hori S."/>
            <person name="Arai W."/>
            <person name="Tsubouchi T."/>
            <person name="Morono Y."/>
            <person name="Uchiyama I."/>
            <person name="Ito T."/>
            <person name="Fujiyama A."/>
            <person name="Inagaki F."/>
            <person name="Takami H."/>
        </authorList>
    </citation>
    <scope>NUCLEOTIDE SEQUENCE</scope>
    <source>
        <strain evidence="1">Expedition CK06-06</strain>
    </source>
</reference>
<comment type="caution">
    <text evidence="1">The sequence shown here is derived from an EMBL/GenBank/DDBJ whole genome shotgun (WGS) entry which is preliminary data.</text>
</comment>
<gene>
    <name evidence="1" type="ORF">S01H1_41967</name>
</gene>
<accession>X0VQN7</accession>
<proteinExistence type="predicted"/>
<sequence>MRFLSEEIIPIYGLRELNATKLIDWSTEQISMEIIGRTGIMGKQLAKGIC</sequence>
<dbReference type="EMBL" id="BARS01026639">
    <property type="protein sequence ID" value="GAG02881.1"/>
    <property type="molecule type" value="Genomic_DNA"/>
</dbReference>